<dbReference type="InterPro" id="IPR000276">
    <property type="entry name" value="GPCR_Rhodpsn"/>
</dbReference>
<keyword evidence="5 9" id="KW-0472">Membrane</keyword>
<proteinExistence type="inferred from homology"/>
<feature type="domain" description="G-protein coupled receptors family 1 profile" evidence="10">
    <location>
        <begin position="31"/>
        <end position="424"/>
    </location>
</feature>
<dbReference type="PROSITE" id="PS00237">
    <property type="entry name" value="G_PROTEIN_RECEP_F1_1"/>
    <property type="match status" value="1"/>
</dbReference>
<dbReference type="PRINTS" id="PR00237">
    <property type="entry name" value="GPCRRHODOPSN"/>
</dbReference>
<dbReference type="SUPFAM" id="SSF81321">
    <property type="entry name" value="Family A G protein-coupled receptor-like"/>
    <property type="match status" value="2"/>
</dbReference>
<keyword evidence="7" id="KW-0297">G-protein coupled receptor</keyword>
<dbReference type="AlphaFoldDB" id="A0AA88Y9P9"/>
<feature type="transmembrane region" description="Helical" evidence="9">
    <location>
        <begin position="51"/>
        <end position="71"/>
    </location>
</feature>
<dbReference type="GO" id="GO:0005886">
    <property type="term" value="C:plasma membrane"/>
    <property type="evidence" value="ECO:0007669"/>
    <property type="project" value="UniProtKB-SubCell"/>
</dbReference>
<name>A0AA88Y9P9_PINIB</name>
<comment type="subcellular location">
    <subcellularLocation>
        <location evidence="1">Cell membrane</location>
        <topology evidence="1">Multi-pass membrane protein</topology>
    </subcellularLocation>
</comment>
<dbReference type="Gene3D" id="1.20.1070.10">
    <property type="entry name" value="Rhodopsin 7-helix transmembrane proteins"/>
    <property type="match status" value="2"/>
</dbReference>
<keyword evidence="3 7" id="KW-0812">Transmembrane</keyword>
<feature type="compositionally biased region" description="Polar residues" evidence="8">
    <location>
        <begin position="233"/>
        <end position="242"/>
    </location>
</feature>
<keyword evidence="4 9" id="KW-1133">Transmembrane helix</keyword>
<evidence type="ECO:0000256" key="5">
    <source>
        <dbReference type="ARBA" id="ARBA00023136"/>
    </source>
</evidence>
<evidence type="ECO:0000256" key="7">
    <source>
        <dbReference type="RuleBase" id="RU000688"/>
    </source>
</evidence>
<feature type="transmembrane region" description="Helical" evidence="9">
    <location>
        <begin position="252"/>
        <end position="274"/>
    </location>
</feature>
<protein>
    <recommendedName>
        <fullName evidence="10">G-protein coupled receptors family 1 profile domain-containing protein</fullName>
    </recommendedName>
</protein>
<dbReference type="PANTHER" id="PTHR24241">
    <property type="entry name" value="NEUROPEPTIDE RECEPTOR-RELATED G-PROTEIN COUPLED RECEPTOR"/>
    <property type="match status" value="1"/>
</dbReference>
<feature type="transmembrane region" description="Helical" evidence="9">
    <location>
        <begin position="91"/>
        <end position="109"/>
    </location>
</feature>
<feature type="compositionally biased region" description="Basic and acidic residues" evidence="8">
    <location>
        <begin position="222"/>
        <end position="232"/>
    </location>
</feature>
<evidence type="ECO:0000313" key="12">
    <source>
        <dbReference type="Proteomes" id="UP001186944"/>
    </source>
</evidence>
<evidence type="ECO:0000256" key="4">
    <source>
        <dbReference type="ARBA" id="ARBA00022989"/>
    </source>
</evidence>
<dbReference type="CDD" id="cd00637">
    <property type="entry name" value="7tm_classA_rhodopsin-like"/>
    <property type="match status" value="1"/>
</dbReference>
<feature type="region of interest" description="Disordered" evidence="8">
    <location>
        <begin position="331"/>
        <end position="354"/>
    </location>
</feature>
<dbReference type="InterPro" id="IPR017452">
    <property type="entry name" value="GPCR_Rhodpsn_7TM"/>
</dbReference>
<dbReference type="PROSITE" id="PS50262">
    <property type="entry name" value="G_PROTEIN_RECEP_F1_2"/>
    <property type="match status" value="1"/>
</dbReference>
<comment type="similarity">
    <text evidence="7">Belongs to the G-protein coupled receptor 1 family.</text>
</comment>
<feature type="transmembrane region" description="Helical" evidence="9">
    <location>
        <begin position="294"/>
        <end position="316"/>
    </location>
</feature>
<feature type="transmembrane region" description="Helical" evidence="9">
    <location>
        <begin position="14"/>
        <end position="39"/>
    </location>
</feature>
<accession>A0AA88Y9P9</accession>
<evidence type="ECO:0000313" key="11">
    <source>
        <dbReference type="EMBL" id="KAK3101119.1"/>
    </source>
</evidence>
<dbReference type="Pfam" id="PF00001">
    <property type="entry name" value="7tm_1"/>
    <property type="match status" value="2"/>
</dbReference>
<feature type="transmembrane region" description="Helical" evidence="9">
    <location>
        <begin position="187"/>
        <end position="206"/>
    </location>
</feature>
<reference evidence="11" key="1">
    <citation type="submission" date="2019-08" db="EMBL/GenBank/DDBJ databases">
        <title>The improved chromosome-level genome for the pearl oyster Pinctada fucata martensii using PacBio sequencing and Hi-C.</title>
        <authorList>
            <person name="Zheng Z."/>
        </authorList>
    </citation>
    <scope>NUCLEOTIDE SEQUENCE</scope>
    <source>
        <strain evidence="11">ZZ-2019</strain>
        <tissue evidence="11">Adductor muscle</tissue>
    </source>
</reference>
<keyword evidence="2" id="KW-1003">Cell membrane</keyword>
<evidence type="ECO:0000256" key="1">
    <source>
        <dbReference type="ARBA" id="ARBA00004651"/>
    </source>
</evidence>
<keyword evidence="6 7" id="KW-0675">Receptor</keyword>
<evidence type="ECO:0000256" key="6">
    <source>
        <dbReference type="ARBA" id="ARBA00023170"/>
    </source>
</evidence>
<keyword evidence="12" id="KW-1185">Reference proteome</keyword>
<evidence type="ECO:0000259" key="10">
    <source>
        <dbReference type="PROSITE" id="PS50262"/>
    </source>
</evidence>
<organism evidence="11 12">
    <name type="scientific">Pinctada imbricata</name>
    <name type="common">Atlantic pearl-oyster</name>
    <name type="synonym">Pinctada martensii</name>
    <dbReference type="NCBI Taxonomy" id="66713"/>
    <lineage>
        <taxon>Eukaryota</taxon>
        <taxon>Metazoa</taxon>
        <taxon>Spiralia</taxon>
        <taxon>Lophotrochozoa</taxon>
        <taxon>Mollusca</taxon>
        <taxon>Bivalvia</taxon>
        <taxon>Autobranchia</taxon>
        <taxon>Pteriomorphia</taxon>
        <taxon>Pterioida</taxon>
        <taxon>Pterioidea</taxon>
        <taxon>Pteriidae</taxon>
        <taxon>Pinctada</taxon>
    </lineage>
</organism>
<feature type="transmembrane region" description="Helical" evidence="9">
    <location>
        <begin position="406"/>
        <end position="427"/>
    </location>
</feature>
<evidence type="ECO:0000256" key="9">
    <source>
        <dbReference type="SAM" id="Phobius"/>
    </source>
</evidence>
<dbReference type="GO" id="GO:0004930">
    <property type="term" value="F:G protein-coupled receptor activity"/>
    <property type="evidence" value="ECO:0007669"/>
    <property type="project" value="UniProtKB-KW"/>
</dbReference>
<comment type="caution">
    <text evidence="11">The sequence shown here is derived from an EMBL/GenBank/DDBJ whole genome shotgun (WGS) entry which is preliminary data.</text>
</comment>
<evidence type="ECO:0000256" key="8">
    <source>
        <dbReference type="SAM" id="MobiDB-lite"/>
    </source>
</evidence>
<evidence type="ECO:0000256" key="2">
    <source>
        <dbReference type="ARBA" id="ARBA00022475"/>
    </source>
</evidence>
<feature type="compositionally biased region" description="Polar residues" evidence="8">
    <location>
        <begin position="344"/>
        <end position="354"/>
    </location>
</feature>
<keyword evidence="7" id="KW-0807">Transducer</keyword>
<gene>
    <name evidence="11" type="ORF">FSP39_001078</name>
</gene>
<feature type="region of interest" description="Disordered" evidence="8">
    <location>
        <begin position="222"/>
        <end position="242"/>
    </location>
</feature>
<dbReference type="EMBL" id="VSWD01000005">
    <property type="protein sequence ID" value="KAK3101119.1"/>
    <property type="molecule type" value="Genomic_DNA"/>
</dbReference>
<sequence>MPIKVDQEFLDRTWTLPIVITVLFGAVGITGNLCVIMVYARYLQRVEERYFIPFLAVADGCSVIIASIFFLLLDIYRPFFTSDVLCKSLQFFSWSFNQCSTLIILSLALHRYLRICRPFGPQMTLKWKRIAMIGCFVVAIITSLPILVFTGTHEILLITNKNTSHNGSFCVFNGDNGNEDGKHYNNFLVFGNFTLFITIAVLYVLVGKQIFLRHRIAKQKNDSKSSTEDKSVRNGQVLQNETQNRSQIRSKFTTTFSLIMVSYLISYLPLFIIVISKTNNPHEFFSVPEWKADIFLIIHRSFILNNVLILVSYVLVGKEIFLRNRRAKQRTTGKSSTDEDKSVRNGQVFQNKSPNRSQIRSKFTTTFFLIIGSYLISYLPLFIIMISKTINPQEFYSASEWKADMYLIIHRSFSLNNVVNPLIYTFFDSIFKKSFKKMLQSVMTITHRDEV</sequence>
<evidence type="ECO:0000256" key="3">
    <source>
        <dbReference type="ARBA" id="ARBA00022692"/>
    </source>
</evidence>
<dbReference type="Proteomes" id="UP001186944">
    <property type="component" value="Unassembled WGS sequence"/>
</dbReference>
<feature type="transmembrane region" description="Helical" evidence="9">
    <location>
        <begin position="366"/>
        <end position="386"/>
    </location>
</feature>
<feature type="transmembrane region" description="Helical" evidence="9">
    <location>
        <begin position="130"/>
        <end position="149"/>
    </location>
</feature>